<dbReference type="InterPro" id="IPR011706">
    <property type="entry name" value="Cu-oxidase_C"/>
</dbReference>
<dbReference type="PANTHER" id="PTHR11709:SF2">
    <property type="entry name" value="MULTICOPPER OXIDASE LPR1"/>
    <property type="match status" value="1"/>
</dbReference>
<dbReference type="InterPro" id="IPR001117">
    <property type="entry name" value="Cu-oxidase_2nd"/>
</dbReference>
<keyword evidence="1" id="KW-0479">Metal-binding</keyword>
<dbReference type="InterPro" id="IPR002355">
    <property type="entry name" value="Cu_oxidase_Cu_BS"/>
</dbReference>
<evidence type="ECO:0000259" key="5">
    <source>
        <dbReference type="Pfam" id="PF07732"/>
    </source>
</evidence>
<name>A0ABU8QGU7_9RHOB</name>
<comment type="caution">
    <text evidence="6">The sequence shown here is derived from an EMBL/GenBank/DDBJ whole genome shotgun (WGS) entry which is preliminary data.</text>
</comment>
<evidence type="ECO:0000256" key="2">
    <source>
        <dbReference type="ARBA" id="ARBA00023002"/>
    </source>
</evidence>
<dbReference type="Proteomes" id="UP001368270">
    <property type="component" value="Unassembled WGS sequence"/>
</dbReference>
<dbReference type="Pfam" id="PF00394">
    <property type="entry name" value="Cu-oxidase"/>
    <property type="match status" value="1"/>
</dbReference>
<accession>A0ABU8QGU7</accession>
<dbReference type="PROSITE" id="PS00080">
    <property type="entry name" value="MULTICOPPER_OXIDASE2"/>
    <property type="match status" value="1"/>
</dbReference>
<evidence type="ECO:0000313" key="7">
    <source>
        <dbReference type="Proteomes" id="UP001368270"/>
    </source>
</evidence>
<dbReference type="Pfam" id="PF07732">
    <property type="entry name" value="Cu-oxidase_3"/>
    <property type="match status" value="1"/>
</dbReference>
<dbReference type="EMBL" id="JBBGAZ010000004">
    <property type="protein sequence ID" value="MEJ5218581.1"/>
    <property type="molecule type" value="Genomic_DNA"/>
</dbReference>
<reference evidence="6 7" key="1">
    <citation type="submission" date="2024-03" db="EMBL/GenBank/DDBJ databases">
        <title>Cognatishimia coralii sp. nov., a marine bacterium isolated from coral surrounding seawater.</title>
        <authorList>
            <person name="Liu X."/>
            <person name="Liu S."/>
            <person name="Sun H."/>
            <person name="Zhang Y."/>
        </authorList>
    </citation>
    <scope>NUCLEOTIDE SEQUENCE [LARGE SCALE GENOMIC DNA]</scope>
    <source>
        <strain evidence="6 7">D5M38</strain>
    </source>
</reference>
<feature type="domain" description="Plastocyanin-like" evidence="4">
    <location>
        <begin position="329"/>
        <end position="427"/>
    </location>
</feature>
<dbReference type="InterPro" id="IPR045087">
    <property type="entry name" value="Cu-oxidase_fam"/>
</dbReference>
<dbReference type="PANTHER" id="PTHR11709">
    <property type="entry name" value="MULTI-COPPER OXIDASE"/>
    <property type="match status" value="1"/>
</dbReference>
<dbReference type="Pfam" id="PF07731">
    <property type="entry name" value="Cu-oxidase_2"/>
    <property type="match status" value="1"/>
</dbReference>
<evidence type="ECO:0000313" key="6">
    <source>
        <dbReference type="EMBL" id="MEJ5218581.1"/>
    </source>
</evidence>
<gene>
    <name evidence="6" type="ORF">WG622_10040</name>
</gene>
<evidence type="ECO:0000256" key="1">
    <source>
        <dbReference type="ARBA" id="ARBA00022723"/>
    </source>
</evidence>
<keyword evidence="7" id="KW-1185">Reference proteome</keyword>
<dbReference type="RefSeq" id="WP_339403461.1">
    <property type="nucleotide sequence ID" value="NZ_JBBGAZ010000004.1"/>
</dbReference>
<feature type="domain" description="Plastocyanin-like" evidence="5">
    <location>
        <begin position="42"/>
        <end position="148"/>
    </location>
</feature>
<dbReference type="InterPro" id="IPR008972">
    <property type="entry name" value="Cupredoxin"/>
</dbReference>
<keyword evidence="2" id="KW-0560">Oxidoreductase</keyword>
<dbReference type="SUPFAM" id="SSF49503">
    <property type="entry name" value="Cupredoxins"/>
    <property type="match status" value="3"/>
</dbReference>
<dbReference type="CDD" id="cd13861">
    <property type="entry name" value="CuRO_1_CumA_like"/>
    <property type="match status" value="1"/>
</dbReference>
<feature type="domain" description="Plastocyanin-like" evidence="3">
    <location>
        <begin position="197"/>
        <end position="257"/>
    </location>
</feature>
<dbReference type="Gene3D" id="2.60.40.420">
    <property type="entry name" value="Cupredoxins - blue copper proteins"/>
    <property type="match status" value="3"/>
</dbReference>
<evidence type="ECO:0000259" key="3">
    <source>
        <dbReference type="Pfam" id="PF00394"/>
    </source>
</evidence>
<protein>
    <submittedName>
        <fullName evidence="6">Multicopper oxidase family protein</fullName>
    </submittedName>
</protein>
<sequence length="428" mass="47043">MKWTRRETLGGGLAALSAAGMPTFAATRSYTLRPEPIMASVGGMRQELLGFNGSWPGPELRAGQGDHMRVRVENGLQDGVLVHWHGLRLPNRMDGVSVLTQDVIPPDASHDYRFPVPDAGTFWYHSHYLSYDQVSRGLFGPLIIDEQQPPDVDHDITVQLFDMLTDDSGVYDEDTGAEQFAATGRIGNVMTAIVSRETVQRGDRVRLRLINPSIDRVYSLRINGIEGKIVALDGMPLEQPQPFEDIILAPGQRCDVIGDVSDAIAFADDDIGQTLGQIAAQGQRQRRTTAIPALPPNPMPQPKGREVKARLVMQGGAGGGKHDGFGTWALNDVSGLPREPLLNVRRGTTARISLYNATAFDHVMHLHGHHFWENSETGQPGDYRDGTFVRAGEARDILCVLDNPGNWMLHCHMLSHQADGMATWIRVA</sequence>
<organism evidence="6 7">
    <name type="scientific">Cognatishimia coralii</name>
    <dbReference type="NCBI Taxonomy" id="3083254"/>
    <lineage>
        <taxon>Bacteria</taxon>
        <taxon>Pseudomonadati</taxon>
        <taxon>Pseudomonadota</taxon>
        <taxon>Alphaproteobacteria</taxon>
        <taxon>Rhodobacterales</taxon>
        <taxon>Paracoccaceae</taxon>
        <taxon>Cognatishimia</taxon>
    </lineage>
</organism>
<evidence type="ECO:0000259" key="4">
    <source>
        <dbReference type="Pfam" id="PF07731"/>
    </source>
</evidence>
<dbReference type="InterPro" id="IPR011707">
    <property type="entry name" value="Cu-oxidase-like_N"/>
</dbReference>
<proteinExistence type="predicted"/>